<accession>A0A848L9A5</accession>
<dbReference type="EMBL" id="JABBJJ010000026">
    <property type="protein sequence ID" value="NMO14842.1"/>
    <property type="molecule type" value="Genomic_DNA"/>
</dbReference>
<organism evidence="2 3">
    <name type="scientific">Pyxidicoccus fallax</name>
    <dbReference type="NCBI Taxonomy" id="394095"/>
    <lineage>
        <taxon>Bacteria</taxon>
        <taxon>Pseudomonadati</taxon>
        <taxon>Myxococcota</taxon>
        <taxon>Myxococcia</taxon>
        <taxon>Myxococcales</taxon>
        <taxon>Cystobacterineae</taxon>
        <taxon>Myxococcaceae</taxon>
        <taxon>Pyxidicoccus</taxon>
    </lineage>
</organism>
<dbReference type="AlphaFoldDB" id="A0A848L9A5"/>
<reference evidence="2 3" key="1">
    <citation type="submission" date="2020-04" db="EMBL/GenBank/DDBJ databases">
        <title>Draft genome of Pyxidicoccus fallax type strain.</title>
        <authorList>
            <person name="Whitworth D.E."/>
        </authorList>
    </citation>
    <scope>NUCLEOTIDE SEQUENCE [LARGE SCALE GENOMIC DNA]</scope>
    <source>
        <strain evidence="2 3">DSM 14698</strain>
    </source>
</reference>
<protein>
    <recommendedName>
        <fullName evidence="1">Tox-REase-5 domain-containing protein</fullName>
    </recommendedName>
</protein>
<gene>
    <name evidence="2" type="ORF">HG543_08220</name>
</gene>
<dbReference type="InterPro" id="IPR028904">
    <property type="entry name" value="Tox-REase-5_dom"/>
</dbReference>
<proteinExistence type="predicted"/>
<dbReference type="Proteomes" id="UP000518300">
    <property type="component" value="Unassembled WGS sequence"/>
</dbReference>
<evidence type="ECO:0000313" key="2">
    <source>
        <dbReference type="EMBL" id="NMO14842.1"/>
    </source>
</evidence>
<sequence>MRRYAKTLLLRPDGYLVKATTGEAVQYAGEVQLRDGTLRAEGFEVGPFYATRGDAYLYRLEDDLGHHPDARVAGRYIPDTGTVGPAVEGVGRAVEDVVDGVVTLVLEPVESIAGLAKLPAAVRTLIEHSPEYWEKYRALPHGEQVRQASRLLTNVLLTCGTAGAGSARIASAGSRLGQLGVPVLSLATDGTLALRAVAVPAGRLVTVAGEGASALYVLHMASIGSGGGNGGNAMRPWPPPPRGPGRWEQKNEVMKPPARKYQAQNTGAPEGWVYRIRTGSGPRDYVDFDGFDDVVLLETKGPNIAKFIDDDLEPLWFFEGIDGILSQAARQLDAANGVPVRWVVAEKRLADYLRKLFDTNGLGKIEVIHIPARP</sequence>
<evidence type="ECO:0000313" key="3">
    <source>
        <dbReference type="Proteomes" id="UP000518300"/>
    </source>
</evidence>
<feature type="domain" description="Tox-REase-5" evidence="1">
    <location>
        <begin position="259"/>
        <end position="346"/>
    </location>
</feature>
<dbReference type="Pfam" id="PF15648">
    <property type="entry name" value="Tox-REase-5"/>
    <property type="match status" value="1"/>
</dbReference>
<comment type="caution">
    <text evidence="2">The sequence shown here is derived from an EMBL/GenBank/DDBJ whole genome shotgun (WGS) entry which is preliminary data.</text>
</comment>
<evidence type="ECO:0000259" key="1">
    <source>
        <dbReference type="Pfam" id="PF15648"/>
    </source>
</evidence>
<keyword evidence="3" id="KW-1185">Reference proteome</keyword>
<name>A0A848L9A5_9BACT</name>